<dbReference type="GO" id="GO:0005789">
    <property type="term" value="C:endoplasmic reticulum membrane"/>
    <property type="evidence" value="ECO:0007669"/>
    <property type="project" value="TreeGrafter"/>
</dbReference>
<evidence type="ECO:0000313" key="5">
    <source>
        <dbReference type="Proteomes" id="UP000193218"/>
    </source>
</evidence>
<evidence type="ECO:0000256" key="2">
    <source>
        <dbReference type="SAM" id="Phobius"/>
    </source>
</evidence>
<keyword evidence="5" id="KW-1185">Reference proteome</keyword>
<dbReference type="SUPFAM" id="SSF81901">
    <property type="entry name" value="HCP-like"/>
    <property type="match status" value="3"/>
</dbReference>
<feature type="transmembrane region" description="Helical" evidence="2">
    <location>
        <begin position="769"/>
        <end position="788"/>
    </location>
</feature>
<dbReference type="InterPro" id="IPR011990">
    <property type="entry name" value="TPR-like_helical_dom_sf"/>
</dbReference>
<proteinExistence type="inferred from homology"/>
<evidence type="ECO:0000313" key="4">
    <source>
        <dbReference type="EMBL" id="ORX35868.1"/>
    </source>
</evidence>
<dbReference type="EMBL" id="NBSH01000009">
    <property type="protein sequence ID" value="ORX35868.1"/>
    <property type="molecule type" value="Genomic_DNA"/>
</dbReference>
<dbReference type="PANTHER" id="PTHR11102">
    <property type="entry name" value="SEL-1-LIKE PROTEIN"/>
    <property type="match status" value="1"/>
</dbReference>
<keyword evidence="2" id="KW-1133">Transmembrane helix</keyword>
<dbReference type="InterPro" id="IPR050767">
    <property type="entry name" value="Sel1_AlgK"/>
</dbReference>
<keyword evidence="2" id="KW-0812">Transmembrane</keyword>
<dbReference type="FunCoup" id="A0A1Y1UCU9">
    <property type="interactions" value="65"/>
</dbReference>
<sequence>MLPRLLLCFLLLLLSSTVSCSDVLDPCAPLREAEGLLKELAPGAYAHLDRKLGVSLTTPGPGPISTALRIFPRLLDPIVSRVPSSSRTRKALRVTKSRRGKIELMSRLLDEAEESGCERVWAVRGKLSMFPPRDIPQDLPNSFKAYSRSLGTSSDPEAQFMLGVFYATGIGNVTEDQGKALLYYTFSALQGYKPAQMALGYKYWAGIGVKEDCQVALDYYSDAAEKAYASFLGPPGGRALPLVTTRLSDRAGGIYGLQASWASSNGNALRAAVKASLATARGETEEEILEYYQYHSDRDSHKYTVSLGKLFYLGSVYPSRGGIGSGAERVGEIPQSFVKAREYFVKVARTLWPVDEVNGQIAPKRKLSKEHEDAIREWAMIAASFLGRMHLRGEGSKMDYRKAKMWYERAAEFGDKEAHNGLGIMHRDGLGVKVDKTKAFHYFSAAAAQDLAEAQVNLGKLHLEKGELPAAVPLLEVALRNGSPFEAFHLLARVHASSSRTGGRPGMCGVAVGWFKVVAERGSWEDDYVAEADRAWARGEVDNAMVGWMIGSEMGSEVAQNNVAFIGQDRGVDVLRWWIRSAAQDNVDSMVKVGDIYYAGGDLPPHPDYDHMELAANYYQTAADTQTSAMAYWNLGWMYEQGMGVPRDWHLAKRYYDMSGETSREAWPAVVLSLAGLYVRSWWTEFQTRGEIPGLRFFEPDESSRQPRVGLFARLKEIIATTWIPPYLDEYDDGELYEDVSGSGWTTTTAGDAGGGVMDEGDEDLMETVVILGVALVIMGLVWLRGLWIRWEADRVRREEERRRREQQGAN</sequence>
<dbReference type="SMART" id="SM00671">
    <property type="entry name" value="SEL1"/>
    <property type="match status" value="7"/>
</dbReference>
<dbReference type="Proteomes" id="UP000193218">
    <property type="component" value="Unassembled WGS sequence"/>
</dbReference>
<reference evidence="4 5" key="1">
    <citation type="submission" date="2017-03" db="EMBL/GenBank/DDBJ databases">
        <title>Widespread Adenine N6-methylation of Active Genes in Fungi.</title>
        <authorList>
            <consortium name="DOE Joint Genome Institute"/>
            <person name="Mondo S.J."/>
            <person name="Dannebaum R.O."/>
            <person name="Kuo R.C."/>
            <person name="Louie K.B."/>
            <person name="Bewick A.J."/>
            <person name="Labutti K."/>
            <person name="Haridas S."/>
            <person name="Kuo A."/>
            <person name="Salamov A."/>
            <person name="Ahrendt S.R."/>
            <person name="Lau R."/>
            <person name="Bowen B.P."/>
            <person name="Lipzen A."/>
            <person name="Sullivan W."/>
            <person name="Andreopoulos W.B."/>
            <person name="Clum A."/>
            <person name="Lindquist E."/>
            <person name="Daum C."/>
            <person name="Northen T.R."/>
            <person name="Ramamoorthy G."/>
            <person name="Schmitz R.J."/>
            <person name="Gryganskyi A."/>
            <person name="Culley D."/>
            <person name="Magnuson J."/>
            <person name="James T.Y."/>
            <person name="O'Malley M.A."/>
            <person name="Stajich J.E."/>
            <person name="Spatafora J.W."/>
            <person name="Visel A."/>
            <person name="Grigoriev I.V."/>
        </authorList>
    </citation>
    <scope>NUCLEOTIDE SEQUENCE [LARGE SCALE GENOMIC DNA]</scope>
    <source>
        <strain evidence="4 5">NRRL Y-17943</strain>
    </source>
</reference>
<feature type="signal peptide" evidence="3">
    <location>
        <begin position="1"/>
        <end position="20"/>
    </location>
</feature>
<dbReference type="GeneID" id="33558004"/>
<evidence type="ECO:0000256" key="3">
    <source>
        <dbReference type="SAM" id="SignalP"/>
    </source>
</evidence>
<dbReference type="InParanoid" id="A0A1Y1UCU9"/>
<feature type="chain" id="PRO_5012643667" description="HCP-like protein" evidence="3">
    <location>
        <begin position="21"/>
        <end position="811"/>
    </location>
</feature>
<dbReference type="RefSeq" id="XP_021869997.1">
    <property type="nucleotide sequence ID" value="XM_022016195.1"/>
</dbReference>
<dbReference type="OrthoDB" id="27934at2759"/>
<protein>
    <recommendedName>
        <fullName evidence="6">HCP-like protein</fullName>
    </recommendedName>
</protein>
<dbReference type="Pfam" id="PF08238">
    <property type="entry name" value="Sel1"/>
    <property type="match status" value="6"/>
</dbReference>
<dbReference type="AlphaFoldDB" id="A0A1Y1UCU9"/>
<evidence type="ECO:0000256" key="1">
    <source>
        <dbReference type="ARBA" id="ARBA00038101"/>
    </source>
</evidence>
<accession>A0A1Y1UCU9</accession>
<dbReference type="Gene3D" id="1.25.40.10">
    <property type="entry name" value="Tetratricopeptide repeat domain"/>
    <property type="match status" value="3"/>
</dbReference>
<organism evidence="4 5">
    <name type="scientific">Kockovaella imperatae</name>
    <dbReference type="NCBI Taxonomy" id="4999"/>
    <lineage>
        <taxon>Eukaryota</taxon>
        <taxon>Fungi</taxon>
        <taxon>Dikarya</taxon>
        <taxon>Basidiomycota</taxon>
        <taxon>Agaricomycotina</taxon>
        <taxon>Tremellomycetes</taxon>
        <taxon>Tremellales</taxon>
        <taxon>Cuniculitremaceae</taxon>
        <taxon>Kockovaella</taxon>
    </lineage>
</organism>
<evidence type="ECO:0008006" key="6">
    <source>
        <dbReference type="Google" id="ProtNLM"/>
    </source>
</evidence>
<dbReference type="PROSITE" id="PS51257">
    <property type="entry name" value="PROKAR_LIPOPROTEIN"/>
    <property type="match status" value="1"/>
</dbReference>
<name>A0A1Y1UCU9_9TREE</name>
<keyword evidence="3" id="KW-0732">Signal</keyword>
<dbReference type="PANTHER" id="PTHR11102:SF147">
    <property type="entry name" value="SEL1L ADAPTOR SUBUNIT OF ERAD E3 UBIQUITIN LIGASE"/>
    <property type="match status" value="1"/>
</dbReference>
<keyword evidence="2" id="KW-0472">Membrane</keyword>
<gene>
    <name evidence="4" type="ORF">BD324DRAFT_629317</name>
</gene>
<comment type="similarity">
    <text evidence="1">Belongs to the sel-1 family.</text>
</comment>
<comment type="caution">
    <text evidence="4">The sequence shown here is derived from an EMBL/GenBank/DDBJ whole genome shotgun (WGS) entry which is preliminary data.</text>
</comment>
<dbReference type="InterPro" id="IPR006597">
    <property type="entry name" value="Sel1-like"/>
</dbReference>
<dbReference type="GO" id="GO:0036503">
    <property type="term" value="P:ERAD pathway"/>
    <property type="evidence" value="ECO:0007669"/>
    <property type="project" value="TreeGrafter"/>
</dbReference>
<dbReference type="STRING" id="4999.A0A1Y1UCU9"/>